<comment type="caution">
    <text evidence="2">The sequence shown here is derived from an EMBL/GenBank/DDBJ whole genome shotgun (WGS) entry which is preliminary data.</text>
</comment>
<name>A0A1A0LSG0_MYCMU</name>
<sequence>MALNIKDPAVHEAVKAIAKITGESQAQAVATAVNDRLRRLQADDLAERLLDIARSIRSRLGPEGLPDHGELLYDEYGLPK</sequence>
<keyword evidence="1" id="KW-1277">Toxin-antitoxin system</keyword>
<dbReference type="EMBL" id="LZSF01000312">
    <property type="protein sequence ID" value="OBA75513.1"/>
    <property type="molecule type" value="Genomic_DNA"/>
</dbReference>
<dbReference type="Pfam" id="PF07704">
    <property type="entry name" value="PSK_trans_fac"/>
    <property type="match status" value="1"/>
</dbReference>
<organism evidence="2 3">
    <name type="scientific">Mycolicibacterium mucogenicum</name>
    <name type="common">Mycobacterium mucogenicum</name>
    <dbReference type="NCBI Taxonomy" id="56689"/>
    <lineage>
        <taxon>Bacteria</taxon>
        <taxon>Bacillati</taxon>
        <taxon>Actinomycetota</taxon>
        <taxon>Actinomycetes</taxon>
        <taxon>Mycobacteriales</taxon>
        <taxon>Mycobacteriaceae</taxon>
        <taxon>Mycolicibacterium</taxon>
    </lineage>
</organism>
<proteinExistence type="predicted"/>
<dbReference type="OrthoDB" id="560250at2"/>
<dbReference type="Proteomes" id="UP000093962">
    <property type="component" value="Unassembled WGS sequence"/>
</dbReference>
<evidence type="ECO:0000313" key="3">
    <source>
        <dbReference type="Proteomes" id="UP000093962"/>
    </source>
</evidence>
<evidence type="ECO:0000256" key="1">
    <source>
        <dbReference type="ARBA" id="ARBA00022649"/>
    </source>
</evidence>
<reference evidence="2 3" key="1">
    <citation type="submission" date="2016-06" db="EMBL/GenBank/DDBJ databases">
        <authorList>
            <person name="Kjaerup R.B."/>
            <person name="Dalgaard T.S."/>
            <person name="Juul-Madsen H.R."/>
        </authorList>
    </citation>
    <scope>NUCLEOTIDE SEQUENCE [LARGE SCALE GENOMIC DNA]</scope>
    <source>
        <strain evidence="2 3">1199456.5</strain>
    </source>
</reference>
<gene>
    <name evidence="2" type="ORF">A5642_07895</name>
</gene>
<dbReference type="AlphaFoldDB" id="A0A1A0LSG0"/>
<evidence type="ECO:0000313" key="2">
    <source>
        <dbReference type="EMBL" id="OBA75513.1"/>
    </source>
</evidence>
<accession>A0A1A0LSG0</accession>
<dbReference type="RefSeq" id="WP_060999656.1">
    <property type="nucleotide sequence ID" value="NZ_JAPMJT010000004.1"/>
</dbReference>
<protein>
    <submittedName>
        <fullName evidence="2">Antitoxin</fullName>
    </submittedName>
</protein>
<dbReference type="InterPro" id="IPR011660">
    <property type="entry name" value="VapB-like"/>
</dbReference>